<sequence>MHRAETVVLKLRPPGRAKREWLDQTAELFRRGVQLGLDHALSAKTSNRGKIHAATYASIRASGLPSDYCRMAVNQAVQLARSHFGLRKGKRRAGKPTAVRSQGIGLGVNAYKVVGPALRLSTRVKGDYIWLPLCVPARWRDKLQHVKGDARLFRRGDDWFVMLPLRVPHTPTVRDGDGHLTVTGVDLGIVRLAAAKHPKGVLVLNGKPIRQRRERFASLRKRLQRHRRTDRVKAQRGKERRWMTDLNHKVSRGLVDLAARYPNPVLAFERLDGIRDRVRGSKRFNRMMGSWAFRQLVDFVAYKAERAGVRVVFVDPRKTSRTCPRCGHATRSNRTTQADFRCVACGYQGNADVVASLNIAGVAAGLLRQGPPDTARLSAAPRRGAGQAAPAGERPDGVKVWASAHADSNLESSV</sequence>
<dbReference type="OrthoDB" id="24420at2"/>
<dbReference type="RefSeq" id="WP_119316677.1">
    <property type="nucleotide sequence ID" value="NZ_QXDL01000305.1"/>
</dbReference>
<dbReference type="Proteomes" id="UP000265715">
    <property type="component" value="Unassembled WGS sequence"/>
</dbReference>
<protein>
    <submittedName>
        <fullName evidence="4">Transposase, IS605 OrfB family</fullName>
    </submittedName>
</protein>
<dbReference type="GO" id="GO:0003677">
    <property type="term" value="F:DNA binding"/>
    <property type="evidence" value="ECO:0007669"/>
    <property type="project" value="UniProtKB-KW"/>
</dbReference>
<evidence type="ECO:0000259" key="3">
    <source>
        <dbReference type="Pfam" id="PF07282"/>
    </source>
</evidence>
<evidence type="ECO:0000313" key="5">
    <source>
        <dbReference type="Proteomes" id="UP000265715"/>
    </source>
</evidence>
<feature type="compositionally biased region" description="Low complexity" evidence="2">
    <location>
        <begin position="379"/>
        <end position="392"/>
    </location>
</feature>
<feature type="domain" description="Cas12f1-like TNB" evidence="3">
    <location>
        <begin position="293"/>
        <end position="359"/>
    </location>
</feature>
<accession>A0A399DY80</accession>
<keyword evidence="5" id="KW-1185">Reference proteome</keyword>
<dbReference type="PANTHER" id="PTHR30405">
    <property type="entry name" value="TRANSPOSASE"/>
    <property type="match status" value="1"/>
</dbReference>
<reference evidence="4 5" key="1">
    <citation type="submission" date="2018-08" db="EMBL/GenBank/DDBJ databases">
        <title>Meiothermus terrae DSM 26712 genome sequencing project.</title>
        <authorList>
            <person name="Da Costa M.S."/>
            <person name="Albuquerque L."/>
            <person name="Raposo P."/>
            <person name="Froufe H.J.C."/>
            <person name="Barroso C.S."/>
            <person name="Egas C."/>
        </authorList>
    </citation>
    <scope>NUCLEOTIDE SEQUENCE [LARGE SCALE GENOMIC DNA]</scope>
    <source>
        <strain evidence="4 5">DSM 26712</strain>
    </source>
</reference>
<organism evidence="4 5">
    <name type="scientific">Calidithermus terrae</name>
    <dbReference type="NCBI Taxonomy" id="1408545"/>
    <lineage>
        <taxon>Bacteria</taxon>
        <taxon>Thermotogati</taxon>
        <taxon>Deinococcota</taxon>
        <taxon>Deinococci</taxon>
        <taxon>Thermales</taxon>
        <taxon>Thermaceae</taxon>
        <taxon>Calidithermus</taxon>
    </lineage>
</organism>
<dbReference type="InterPro" id="IPR051399">
    <property type="entry name" value="RNA-guided_DNA_endo/Transpos"/>
</dbReference>
<dbReference type="AlphaFoldDB" id="A0A399DY80"/>
<name>A0A399DY80_9DEIN</name>
<comment type="caution">
    <text evidence="4">The sequence shown here is derived from an EMBL/GenBank/DDBJ whole genome shotgun (WGS) entry which is preliminary data.</text>
</comment>
<dbReference type="EMBL" id="QXDL01000305">
    <property type="protein sequence ID" value="RIH76856.1"/>
    <property type="molecule type" value="Genomic_DNA"/>
</dbReference>
<dbReference type="Pfam" id="PF07282">
    <property type="entry name" value="Cas12f1-like_TNB"/>
    <property type="match status" value="1"/>
</dbReference>
<keyword evidence="1" id="KW-0238">DNA-binding</keyword>
<dbReference type="InterPro" id="IPR010095">
    <property type="entry name" value="Cas12f1-like_TNB"/>
</dbReference>
<proteinExistence type="predicted"/>
<evidence type="ECO:0000256" key="2">
    <source>
        <dbReference type="SAM" id="MobiDB-lite"/>
    </source>
</evidence>
<dbReference type="NCBIfam" id="TIGR01766">
    <property type="entry name" value="IS200/IS605 family accessory protein TnpB-like domain"/>
    <property type="match status" value="1"/>
</dbReference>
<dbReference type="PANTHER" id="PTHR30405:SF11">
    <property type="entry name" value="RNA-GUIDED DNA ENDONUCLEASE RV2885C-RELATED"/>
    <property type="match status" value="1"/>
</dbReference>
<evidence type="ECO:0000313" key="4">
    <source>
        <dbReference type="EMBL" id="RIH76856.1"/>
    </source>
</evidence>
<dbReference type="NCBIfam" id="NF040570">
    <property type="entry name" value="guided_TnpB"/>
    <property type="match status" value="1"/>
</dbReference>
<evidence type="ECO:0000256" key="1">
    <source>
        <dbReference type="ARBA" id="ARBA00023125"/>
    </source>
</evidence>
<gene>
    <name evidence="4" type="ORF">Mterra_03833</name>
</gene>
<feature type="region of interest" description="Disordered" evidence="2">
    <location>
        <begin position="374"/>
        <end position="399"/>
    </location>
</feature>